<dbReference type="Proteomes" id="UP000195062">
    <property type="component" value="Unassembled WGS sequence"/>
</dbReference>
<comment type="caution">
    <text evidence="2">The sequence shown here is derived from an EMBL/GenBank/DDBJ whole genome shotgun (WGS) entry which is preliminary data.</text>
</comment>
<proteinExistence type="predicted"/>
<evidence type="ECO:0000256" key="1">
    <source>
        <dbReference type="SAM" id="MobiDB-lite"/>
    </source>
</evidence>
<evidence type="ECO:0000313" key="3">
    <source>
        <dbReference type="Proteomes" id="UP000195062"/>
    </source>
</evidence>
<sequence>MLDSLTGSAEGSTPGADEDTQLVIDVYGAYETARSGARHAVEHRQPTGAAAGEMEPGSSKRSSATATPATSTSWSPRPSRPRAWPVTYGSVNWLSKS</sequence>
<accession>A0A251XM52</accession>
<feature type="region of interest" description="Disordered" evidence="1">
    <location>
        <begin position="34"/>
        <end position="85"/>
    </location>
</feature>
<keyword evidence="3" id="KW-1185">Reference proteome</keyword>
<feature type="compositionally biased region" description="Low complexity" evidence="1">
    <location>
        <begin position="59"/>
        <end position="83"/>
    </location>
</feature>
<feature type="compositionally biased region" description="Polar residues" evidence="1">
    <location>
        <begin position="1"/>
        <end position="11"/>
    </location>
</feature>
<protein>
    <submittedName>
        <fullName evidence="2">Uncharacterized protein</fullName>
    </submittedName>
</protein>
<evidence type="ECO:0000313" key="2">
    <source>
        <dbReference type="EMBL" id="OUE04547.1"/>
    </source>
</evidence>
<reference evidence="2 3" key="1">
    <citation type="submission" date="2016-08" db="EMBL/GenBank/DDBJ databases">
        <title>Genome sequence of Clavibacter michiganensis subsp. michiganensis strain CASJ007.</title>
        <authorList>
            <person name="Thapa S.P."/>
            <person name="Coaker G."/>
        </authorList>
    </citation>
    <scope>NUCLEOTIDE SEQUENCE [LARGE SCALE GENOMIC DNA]</scope>
    <source>
        <strain evidence="2">CASJ007</strain>
    </source>
</reference>
<dbReference type="AlphaFoldDB" id="A0A251XM52"/>
<feature type="region of interest" description="Disordered" evidence="1">
    <location>
        <begin position="1"/>
        <end position="21"/>
    </location>
</feature>
<organism evidence="2 3">
    <name type="scientific">Clavibacter michiganensis subsp. michiganensis</name>
    <dbReference type="NCBI Taxonomy" id="33013"/>
    <lineage>
        <taxon>Bacteria</taxon>
        <taxon>Bacillati</taxon>
        <taxon>Actinomycetota</taxon>
        <taxon>Actinomycetes</taxon>
        <taxon>Micrococcales</taxon>
        <taxon>Microbacteriaceae</taxon>
        <taxon>Clavibacter</taxon>
    </lineage>
</organism>
<gene>
    <name evidence="2" type="ORF">CMMCAS07_06345</name>
</gene>
<dbReference type="EMBL" id="MDHH01000001">
    <property type="protein sequence ID" value="OUE04547.1"/>
    <property type="molecule type" value="Genomic_DNA"/>
</dbReference>
<name>A0A251XM52_CLAMM</name>